<dbReference type="Pfam" id="PF00437">
    <property type="entry name" value="T2SSE"/>
    <property type="match status" value="1"/>
</dbReference>
<accession>A0ABR8SW04</accession>
<evidence type="ECO:0000313" key="4">
    <source>
        <dbReference type="Proteomes" id="UP000608071"/>
    </source>
</evidence>
<dbReference type="NCBIfam" id="TIGR01420">
    <property type="entry name" value="pilT_fam"/>
    <property type="match status" value="1"/>
</dbReference>
<comment type="similarity">
    <text evidence="1">Belongs to the GSP E family.</text>
</comment>
<dbReference type="Proteomes" id="UP000608071">
    <property type="component" value="Unassembled WGS sequence"/>
</dbReference>
<proteinExistence type="inferred from homology"/>
<dbReference type="SMART" id="SM00382">
    <property type="entry name" value="AAA"/>
    <property type="match status" value="1"/>
</dbReference>
<protein>
    <submittedName>
        <fullName evidence="3">Type IV pilus twitching motility protein PilT</fullName>
    </submittedName>
</protein>
<dbReference type="Gene3D" id="3.30.450.90">
    <property type="match status" value="1"/>
</dbReference>
<sequence length="348" mass="38008">MHNHSIIHLLRLAYESGASDLHISLDSPPILRIDGLLKPVEGEFISSEEAWGMAEFLLGTKGYEEFQERGELDFAYSLEDGHRFRINVYKQRGEVSIAARLISSQVKGLDELGLPSVVRTVAEKSQGLILVTGRAGSGKSSTLASIIDYINRNERKHIITLEDPIEYIHTKGSSLVEQREVGTDTLSFASGLRAALRQDPDVILVGEMRDLETITAAVTAAETGHLVLSTLHTTDAPQTIDRIMDAFPGHQQAQIRAQLSSVLVAVISQRLFPKAEGKGRVCAAEVMINTPAVANLIRSDKTHQIKSVMQTSKAFGMQTMEMAVRDLVKEGQVLASSARSYMAEVSSG</sequence>
<dbReference type="EMBL" id="JACSQL010000002">
    <property type="protein sequence ID" value="MBD7967689.1"/>
    <property type="molecule type" value="Genomic_DNA"/>
</dbReference>
<dbReference type="PROSITE" id="PS00662">
    <property type="entry name" value="T2SP_E"/>
    <property type="match status" value="1"/>
</dbReference>
<evidence type="ECO:0000259" key="2">
    <source>
        <dbReference type="PROSITE" id="PS00662"/>
    </source>
</evidence>
<organism evidence="3 4">
    <name type="scientific">Paenibacillus gallinarum</name>
    <dbReference type="NCBI Taxonomy" id="2762232"/>
    <lineage>
        <taxon>Bacteria</taxon>
        <taxon>Bacillati</taxon>
        <taxon>Bacillota</taxon>
        <taxon>Bacilli</taxon>
        <taxon>Bacillales</taxon>
        <taxon>Paenibacillaceae</taxon>
        <taxon>Paenibacillus</taxon>
    </lineage>
</organism>
<dbReference type="PANTHER" id="PTHR30486">
    <property type="entry name" value="TWITCHING MOTILITY PROTEIN PILT"/>
    <property type="match status" value="1"/>
</dbReference>
<evidence type="ECO:0000256" key="1">
    <source>
        <dbReference type="ARBA" id="ARBA00006611"/>
    </source>
</evidence>
<dbReference type="InterPro" id="IPR001482">
    <property type="entry name" value="T2SS/T4SS_dom"/>
</dbReference>
<dbReference type="InterPro" id="IPR050921">
    <property type="entry name" value="T4SS_GSP_E_ATPase"/>
</dbReference>
<dbReference type="RefSeq" id="WP_191798933.1">
    <property type="nucleotide sequence ID" value="NZ_JACSQL010000002.1"/>
</dbReference>
<gene>
    <name evidence="3" type="ORF">H9647_06420</name>
</gene>
<dbReference type="InterPro" id="IPR006321">
    <property type="entry name" value="PilT/PilU"/>
</dbReference>
<dbReference type="SUPFAM" id="SSF52540">
    <property type="entry name" value="P-loop containing nucleoside triphosphate hydrolases"/>
    <property type="match status" value="1"/>
</dbReference>
<comment type="caution">
    <text evidence="3">The sequence shown here is derived from an EMBL/GenBank/DDBJ whole genome shotgun (WGS) entry which is preliminary data.</text>
</comment>
<dbReference type="CDD" id="cd01131">
    <property type="entry name" value="PilT"/>
    <property type="match status" value="1"/>
</dbReference>
<dbReference type="InterPro" id="IPR003593">
    <property type="entry name" value="AAA+_ATPase"/>
</dbReference>
<reference evidence="3 4" key="1">
    <citation type="submission" date="2020-08" db="EMBL/GenBank/DDBJ databases">
        <title>A Genomic Blueprint of the Chicken Gut Microbiome.</title>
        <authorList>
            <person name="Gilroy R."/>
            <person name="Ravi A."/>
            <person name="Getino M."/>
            <person name="Pursley I."/>
            <person name="Horton D.L."/>
            <person name="Alikhan N.-F."/>
            <person name="Baker D."/>
            <person name="Gharbi K."/>
            <person name="Hall N."/>
            <person name="Watson M."/>
            <person name="Adriaenssens E.M."/>
            <person name="Foster-Nyarko E."/>
            <person name="Jarju S."/>
            <person name="Secka A."/>
            <person name="Antonio M."/>
            <person name="Oren A."/>
            <person name="Chaudhuri R."/>
            <person name="La Ragione R.M."/>
            <person name="Hildebrand F."/>
            <person name="Pallen M.J."/>
        </authorList>
    </citation>
    <scope>NUCLEOTIDE SEQUENCE [LARGE SCALE GENOMIC DNA]</scope>
    <source>
        <strain evidence="3 4">Sa2BVA9</strain>
    </source>
</reference>
<name>A0ABR8SW04_9BACL</name>
<keyword evidence="4" id="KW-1185">Reference proteome</keyword>
<evidence type="ECO:0000313" key="3">
    <source>
        <dbReference type="EMBL" id="MBD7967689.1"/>
    </source>
</evidence>
<feature type="domain" description="Bacterial type II secretion system protein E" evidence="2">
    <location>
        <begin position="196"/>
        <end position="210"/>
    </location>
</feature>
<dbReference type="InterPro" id="IPR027417">
    <property type="entry name" value="P-loop_NTPase"/>
</dbReference>
<dbReference type="Gene3D" id="3.40.50.300">
    <property type="entry name" value="P-loop containing nucleotide triphosphate hydrolases"/>
    <property type="match status" value="1"/>
</dbReference>